<dbReference type="GO" id="GO:0051539">
    <property type="term" value="F:4 iron, 4 sulfur cluster binding"/>
    <property type="evidence" value="ECO:0007669"/>
    <property type="project" value="UniProtKB-KW"/>
</dbReference>
<evidence type="ECO:0000256" key="1">
    <source>
        <dbReference type="ARBA" id="ARBA00022485"/>
    </source>
</evidence>
<gene>
    <name evidence="7" type="ORF">MFMK1_000575</name>
</gene>
<evidence type="ECO:0000313" key="7">
    <source>
        <dbReference type="EMBL" id="WRO20785.1"/>
    </source>
</evidence>
<dbReference type="Pfam" id="PF12831">
    <property type="entry name" value="FAD_oxidored"/>
    <property type="match status" value="1"/>
</dbReference>
<dbReference type="PANTHER" id="PTHR43498:SF1">
    <property type="entry name" value="COB--COM HETERODISULFIDE REDUCTASE IRON-SULFUR SUBUNIT A"/>
    <property type="match status" value="1"/>
</dbReference>
<accession>A0AAU0UIN8</accession>
<protein>
    <submittedName>
        <fullName evidence="7">FAD-dependent oxidoreductase</fullName>
    </submittedName>
</protein>
<evidence type="ECO:0000313" key="8">
    <source>
        <dbReference type="Proteomes" id="UP001329915"/>
    </source>
</evidence>
<keyword evidence="6" id="KW-0812">Transmembrane</keyword>
<evidence type="ECO:0000256" key="3">
    <source>
        <dbReference type="ARBA" id="ARBA00023002"/>
    </source>
</evidence>
<evidence type="ECO:0000256" key="5">
    <source>
        <dbReference type="ARBA" id="ARBA00023014"/>
    </source>
</evidence>
<keyword evidence="6" id="KW-0472">Membrane</keyword>
<dbReference type="RefSeq" id="WP_366923664.1">
    <property type="nucleotide sequence ID" value="NZ_CP121694.1"/>
</dbReference>
<keyword evidence="4" id="KW-0408">Iron</keyword>
<proteinExistence type="predicted"/>
<dbReference type="InterPro" id="IPR039650">
    <property type="entry name" value="HdrA-like"/>
</dbReference>
<organism evidence="7 8">
    <name type="scientific">Metallumcola ferriviriculae</name>
    <dbReference type="NCBI Taxonomy" id="3039180"/>
    <lineage>
        <taxon>Bacteria</taxon>
        <taxon>Bacillati</taxon>
        <taxon>Bacillota</taxon>
        <taxon>Clostridia</taxon>
        <taxon>Neomoorellales</taxon>
        <taxon>Desulfitibacteraceae</taxon>
        <taxon>Metallumcola</taxon>
    </lineage>
</organism>
<dbReference type="SUPFAM" id="SSF51905">
    <property type="entry name" value="FAD/NAD(P)-binding domain"/>
    <property type="match status" value="1"/>
</dbReference>
<dbReference type="PANTHER" id="PTHR43498">
    <property type="entry name" value="FERREDOXIN:COB-COM HETERODISULFIDE REDUCTASE SUBUNIT A"/>
    <property type="match status" value="1"/>
</dbReference>
<dbReference type="EMBL" id="CP121694">
    <property type="protein sequence ID" value="WRO20785.1"/>
    <property type="molecule type" value="Genomic_DNA"/>
</dbReference>
<evidence type="ECO:0000256" key="2">
    <source>
        <dbReference type="ARBA" id="ARBA00022723"/>
    </source>
</evidence>
<evidence type="ECO:0000256" key="6">
    <source>
        <dbReference type="SAM" id="Phobius"/>
    </source>
</evidence>
<feature type="transmembrane region" description="Helical" evidence="6">
    <location>
        <begin position="6"/>
        <end position="28"/>
    </location>
</feature>
<sequence>MVQLLIVFGIMLATVFFLLVILTANYLLNPKYKLGFRRRVFSTTFVIVIALVFVVAGWFGIVGIGPAVQGAKDKVRQLGLLFQRGGSPAYDVVVLGGEPEGIAAAVAAARAGADTLLIVQRPQLGGIITYSWLNMLDMNYGKDKQLLTRGIFSEFYEAVGDTSFDIDEAQAVFDRMTRDEGKKLKVVFERIFSEPIIGWDRGTLVGIKVKNGDKVEKYFGKRLVDATQDADLAAAAGVRYTVGAEDIGWDRTMAATLIFKLAGVDWDVASRALNTDASAMTGSRGNSAWGFEKEIKGYLPSSNKFRLRGLNMGRQRDGTVMINALQIFGVNGLNDGSRNEAKIKAEKELERIIPYLRDNVPGFAEARLVAAAPELYVRETRHVIGEYRLDINDVMENRDFTDGIAIASYPVDIQAMSPDDWGNVVGNPVQYAIPIRCLVVKEVNNLLVAGRSASYTSLAAGSARVIPVGMVTGQAAGVTAAYAAKEGLIVATAAANALHVKRIRQRLVQQGAYLEPFEIKNPQRKHWAYDSVRGLRPMGLVMVGYENELSLEDTFTEAQFVRILFQALTIAIPEYTPKLEEIKALAGDELLAGPKMLELLTVVHRLPEYYREYDSKDLYRLMKDVGMLSYEFQRHYDPQKPLTRGQIYTLILDTIRYYKEGNG</sequence>
<name>A0AAU0UIN8_9FIRM</name>
<evidence type="ECO:0000256" key="4">
    <source>
        <dbReference type="ARBA" id="ARBA00023004"/>
    </source>
</evidence>
<keyword evidence="3" id="KW-0560">Oxidoreductase</keyword>
<reference evidence="7 8" key="1">
    <citation type="submission" date="2023-04" db="EMBL/GenBank/DDBJ databases">
        <authorList>
            <person name="Hsu D."/>
        </authorList>
    </citation>
    <scope>NUCLEOTIDE SEQUENCE [LARGE SCALE GENOMIC DNA]</scope>
    <source>
        <strain evidence="7 8">MK1</strain>
    </source>
</reference>
<dbReference type="KEGG" id="dbc:MFMK1_000575"/>
<keyword evidence="5" id="KW-0411">Iron-sulfur</keyword>
<feature type="transmembrane region" description="Helical" evidence="6">
    <location>
        <begin position="40"/>
        <end position="61"/>
    </location>
</feature>
<dbReference type="InterPro" id="IPR036188">
    <property type="entry name" value="FAD/NAD-bd_sf"/>
</dbReference>
<keyword evidence="1" id="KW-0004">4Fe-4S</keyword>
<dbReference type="Proteomes" id="UP001329915">
    <property type="component" value="Chromosome"/>
</dbReference>
<dbReference type="GO" id="GO:0016491">
    <property type="term" value="F:oxidoreductase activity"/>
    <property type="evidence" value="ECO:0007669"/>
    <property type="project" value="UniProtKB-KW"/>
</dbReference>
<dbReference type="AlphaFoldDB" id="A0AAU0UIN8"/>
<dbReference type="Gene3D" id="3.50.50.60">
    <property type="entry name" value="FAD/NAD(P)-binding domain"/>
    <property type="match status" value="1"/>
</dbReference>
<dbReference type="GO" id="GO:0046872">
    <property type="term" value="F:metal ion binding"/>
    <property type="evidence" value="ECO:0007669"/>
    <property type="project" value="UniProtKB-KW"/>
</dbReference>
<keyword evidence="2" id="KW-0479">Metal-binding</keyword>
<keyword evidence="8" id="KW-1185">Reference proteome</keyword>
<keyword evidence="6" id="KW-1133">Transmembrane helix</keyword>